<feature type="compositionally biased region" description="Basic and acidic residues" evidence="1">
    <location>
        <begin position="51"/>
        <end position="60"/>
    </location>
</feature>
<dbReference type="AlphaFoldDB" id="A0A4Y2KFB2"/>
<gene>
    <name evidence="2" type="ORF">AVEN_136379_1</name>
</gene>
<comment type="caution">
    <text evidence="2">The sequence shown here is derived from an EMBL/GenBank/DDBJ whole genome shotgun (WGS) entry which is preliminary data.</text>
</comment>
<proteinExistence type="predicted"/>
<keyword evidence="3" id="KW-1185">Reference proteome</keyword>
<feature type="region of interest" description="Disordered" evidence="1">
    <location>
        <begin position="51"/>
        <end position="76"/>
    </location>
</feature>
<name>A0A4Y2KFB2_ARAVE</name>
<reference evidence="2 3" key="1">
    <citation type="journal article" date="2019" name="Sci. Rep.">
        <title>Orb-weaving spider Araneus ventricosus genome elucidates the spidroin gene catalogue.</title>
        <authorList>
            <person name="Kono N."/>
            <person name="Nakamura H."/>
            <person name="Ohtoshi R."/>
            <person name="Moran D.A.P."/>
            <person name="Shinohara A."/>
            <person name="Yoshida Y."/>
            <person name="Fujiwara M."/>
            <person name="Mori M."/>
            <person name="Tomita M."/>
            <person name="Arakawa K."/>
        </authorList>
    </citation>
    <scope>NUCLEOTIDE SEQUENCE [LARGE SCALE GENOMIC DNA]</scope>
</reference>
<dbReference type="Proteomes" id="UP000499080">
    <property type="component" value="Unassembled WGS sequence"/>
</dbReference>
<evidence type="ECO:0000313" key="2">
    <source>
        <dbReference type="EMBL" id="GBN00985.1"/>
    </source>
</evidence>
<sequence>MEDRIGGGERARLLRETTIVREETLTHEARPFGSSAEYCPFEKVRLESEMDSKSRVRSKLEPAAAYKTMEQDHYRS</sequence>
<accession>A0A4Y2KFB2</accession>
<evidence type="ECO:0000256" key="1">
    <source>
        <dbReference type="SAM" id="MobiDB-lite"/>
    </source>
</evidence>
<protein>
    <submittedName>
        <fullName evidence="2">Uncharacterized protein</fullName>
    </submittedName>
</protein>
<organism evidence="2 3">
    <name type="scientific">Araneus ventricosus</name>
    <name type="common">Orbweaver spider</name>
    <name type="synonym">Epeira ventricosa</name>
    <dbReference type="NCBI Taxonomy" id="182803"/>
    <lineage>
        <taxon>Eukaryota</taxon>
        <taxon>Metazoa</taxon>
        <taxon>Ecdysozoa</taxon>
        <taxon>Arthropoda</taxon>
        <taxon>Chelicerata</taxon>
        <taxon>Arachnida</taxon>
        <taxon>Araneae</taxon>
        <taxon>Araneomorphae</taxon>
        <taxon>Entelegynae</taxon>
        <taxon>Araneoidea</taxon>
        <taxon>Araneidae</taxon>
        <taxon>Araneus</taxon>
    </lineage>
</organism>
<dbReference type="EMBL" id="BGPR01114441">
    <property type="protein sequence ID" value="GBN00985.1"/>
    <property type="molecule type" value="Genomic_DNA"/>
</dbReference>
<evidence type="ECO:0000313" key="3">
    <source>
        <dbReference type="Proteomes" id="UP000499080"/>
    </source>
</evidence>